<dbReference type="InterPro" id="IPR011701">
    <property type="entry name" value="MFS"/>
</dbReference>
<keyword evidence="4 9" id="KW-0812">Transmembrane</keyword>
<keyword evidence="6 9" id="KW-0472">Membrane</keyword>
<evidence type="ECO:0000259" key="10">
    <source>
        <dbReference type="PROSITE" id="PS50850"/>
    </source>
</evidence>
<feature type="compositionally biased region" description="Polar residues" evidence="8">
    <location>
        <begin position="544"/>
        <end position="554"/>
    </location>
</feature>
<evidence type="ECO:0000313" key="11">
    <source>
        <dbReference type="EMBL" id="PKX96854.1"/>
    </source>
</evidence>
<dbReference type="GO" id="GO:0022857">
    <property type="term" value="F:transmembrane transporter activity"/>
    <property type="evidence" value="ECO:0007669"/>
    <property type="project" value="InterPro"/>
</dbReference>
<sequence length="612" mass="67297">MGANSQSASADTIEPVHPTRISHWRLVFDQGALTQEIIDYPFAGSGTAEDPYLVTWILNDPRNPLEFSTTKKWTYTMVMAWATLAVSLVSSAYTGGMEQIMEQFDIGTEVATLGVSTFVLGFAIGPLLFAPMSELWGRQYLFLISYCGLTIFNAASAGSPNIQALIVFRFLAGAFGSSPLTNAGGVIADLFSASQRGLAMSLFASAPFLGPVLGPIIGGFLGMTEGWKWVMGFLAMFSGALWIIAGLIVPETYAPVLLRQRAIKLSKLTGKVYKSRIEAEQGKKTLGQSLKISLSRPWILLFREPIVLLLSIYMAIVYGTLFMMFGAFPIVFAGQRGWNQGVSGLAFLGIMIGMMCAVAFSIYDNKRYIRAQEAHKGFAPPEARLPPCLVASVAIPVGLFWFAWTNYPSIHYLASISAGVPFGFGMVLVFLSLMNYLIDAYTIYAASVLAASAVLRSIFAAAFPLFVKYMYSSLGIHWASSIPAFLALACVPFPFLFYKYGPVIRRRCKFAAESDEFMRKLMERTVKEPEEEEKENQGVMAAPSQVTLEPTSAESEVDRVSFDPAKLSRRQSTISTKSARSHRSQKMVTSQDVYDANPFDIDRVNTRDSFKD</sequence>
<evidence type="ECO:0000256" key="9">
    <source>
        <dbReference type="SAM" id="Phobius"/>
    </source>
</evidence>
<evidence type="ECO:0000256" key="3">
    <source>
        <dbReference type="ARBA" id="ARBA00022475"/>
    </source>
</evidence>
<feature type="transmembrane region" description="Helical" evidence="9">
    <location>
        <begin position="73"/>
        <end position="94"/>
    </location>
</feature>
<dbReference type="EMBL" id="MSZS01000002">
    <property type="protein sequence ID" value="PKX96854.1"/>
    <property type="molecule type" value="Genomic_DNA"/>
</dbReference>
<feature type="transmembrane region" description="Helical" evidence="9">
    <location>
        <begin position="229"/>
        <end position="249"/>
    </location>
</feature>
<dbReference type="OrthoDB" id="446368at2759"/>
<feature type="transmembrane region" description="Helical" evidence="9">
    <location>
        <begin position="443"/>
        <end position="466"/>
    </location>
</feature>
<dbReference type="GO" id="GO:0005886">
    <property type="term" value="C:plasma membrane"/>
    <property type="evidence" value="ECO:0007669"/>
    <property type="project" value="UniProtKB-SubCell"/>
</dbReference>
<feature type="transmembrane region" description="Helical" evidence="9">
    <location>
        <begin position="410"/>
        <end position="431"/>
    </location>
</feature>
<evidence type="ECO:0000256" key="7">
    <source>
        <dbReference type="ARBA" id="ARBA00038459"/>
    </source>
</evidence>
<feature type="transmembrane region" description="Helical" evidence="9">
    <location>
        <begin position="170"/>
        <end position="191"/>
    </location>
</feature>
<dbReference type="PANTHER" id="PTHR23502:SF186">
    <property type="entry name" value="MAJOR FACILITATOR SUPERFAMILY (MFS) PROFILE DOMAIN-CONTAINING PROTEIN"/>
    <property type="match status" value="1"/>
</dbReference>
<evidence type="ECO:0000256" key="2">
    <source>
        <dbReference type="ARBA" id="ARBA00022448"/>
    </source>
</evidence>
<dbReference type="Proteomes" id="UP000234474">
    <property type="component" value="Unassembled WGS sequence"/>
</dbReference>
<comment type="similarity">
    <text evidence="7">Belongs to the major facilitator superfamily. DHA1 family. Polyamines/proton antiporter (TC 2.A.1.2.16) subfamily.</text>
</comment>
<feature type="compositionally biased region" description="Basic and acidic residues" evidence="8">
    <location>
        <begin position="600"/>
        <end position="612"/>
    </location>
</feature>
<dbReference type="PROSITE" id="PS50850">
    <property type="entry name" value="MFS"/>
    <property type="match status" value="1"/>
</dbReference>
<feature type="region of interest" description="Disordered" evidence="8">
    <location>
        <begin position="526"/>
        <end position="612"/>
    </location>
</feature>
<dbReference type="InterPro" id="IPR020846">
    <property type="entry name" value="MFS_dom"/>
</dbReference>
<feature type="transmembrane region" description="Helical" evidence="9">
    <location>
        <begin position="106"/>
        <end position="128"/>
    </location>
</feature>
<dbReference type="RefSeq" id="XP_024685449.1">
    <property type="nucleotide sequence ID" value="XM_024824639.1"/>
</dbReference>
<dbReference type="PANTHER" id="PTHR23502">
    <property type="entry name" value="MAJOR FACILITATOR SUPERFAMILY"/>
    <property type="match status" value="1"/>
</dbReference>
<feature type="transmembrane region" description="Helical" evidence="9">
    <location>
        <begin position="140"/>
        <end position="158"/>
    </location>
</feature>
<dbReference type="Pfam" id="PF07690">
    <property type="entry name" value="MFS_1"/>
    <property type="match status" value="1"/>
</dbReference>
<evidence type="ECO:0000256" key="6">
    <source>
        <dbReference type="ARBA" id="ARBA00023136"/>
    </source>
</evidence>
<gene>
    <name evidence="11" type="ORF">P174DRAFT_417857</name>
</gene>
<keyword evidence="3" id="KW-1003">Cell membrane</keyword>
<feature type="transmembrane region" description="Helical" evidence="9">
    <location>
        <begin position="478"/>
        <end position="498"/>
    </location>
</feature>
<keyword evidence="5 9" id="KW-1133">Transmembrane helix</keyword>
<dbReference type="STRING" id="1392255.A0A2I1CGW7"/>
<proteinExistence type="inferred from homology"/>
<evidence type="ECO:0000256" key="4">
    <source>
        <dbReference type="ARBA" id="ARBA00022692"/>
    </source>
</evidence>
<dbReference type="AlphaFoldDB" id="A0A2I1CGW7"/>
<feature type="transmembrane region" description="Helical" evidence="9">
    <location>
        <begin position="344"/>
        <end position="363"/>
    </location>
</feature>
<keyword evidence="2" id="KW-0813">Transport</keyword>
<comment type="caution">
    <text evidence="11">The sequence shown here is derived from an EMBL/GenBank/DDBJ whole genome shotgun (WGS) entry which is preliminary data.</text>
</comment>
<evidence type="ECO:0000256" key="5">
    <source>
        <dbReference type="ARBA" id="ARBA00022989"/>
    </source>
</evidence>
<feature type="domain" description="Major facilitator superfamily (MFS) profile" evidence="10">
    <location>
        <begin position="75"/>
        <end position="507"/>
    </location>
</feature>
<name>A0A2I1CGW7_ASPN1</name>
<dbReference type="VEuPathDB" id="FungiDB:P174DRAFT_417857"/>
<dbReference type="Gene3D" id="1.20.1250.20">
    <property type="entry name" value="MFS general substrate transporter like domains"/>
    <property type="match status" value="1"/>
</dbReference>
<dbReference type="OMA" id="APMSELW"/>
<keyword evidence="12" id="KW-1185">Reference proteome</keyword>
<evidence type="ECO:0000256" key="8">
    <source>
        <dbReference type="SAM" id="MobiDB-lite"/>
    </source>
</evidence>
<dbReference type="CDD" id="cd17323">
    <property type="entry name" value="MFS_Tpo1_MDR_like"/>
    <property type="match status" value="1"/>
</dbReference>
<feature type="transmembrane region" description="Helical" evidence="9">
    <location>
        <begin position="306"/>
        <end position="332"/>
    </location>
</feature>
<evidence type="ECO:0000313" key="12">
    <source>
        <dbReference type="Proteomes" id="UP000234474"/>
    </source>
</evidence>
<feature type="transmembrane region" description="Helical" evidence="9">
    <location>
        <begin position="198"/>
        <end position="223"/>
    </location>
</feature>
<feature type="transmembrane region" description="Helical" evidence="9">
    <location>
        <begin position="384"/>
        <end position="404"/>
    </location>
</feature>
<protein>
    <submittedName>
        <fullName evidence="11">Putative MFS transporter</fullName>
    </submittedName>
</protein>
<dbReference type="SUPFAM" id="SSF103473">
    <property type="entry name" value="MFS general substrate transporter"/>
    <property type="match status" value="1"/>
</dbReference>
<comment type="subcellular location">
    <subcellularLocation>
        <location evidence="1">Cell membrane</location>
        <topology evidence="1">Multi-pass membrane protein</topology>
    </subcellularLocation>
</comment>
<organism evidence="11 12">
    <name type="scientific">Aspergillus novofumigatus (strain IBT 16806)</name>
    <dbReference type="NCBI Taxonomy" id="1392255"/>
    <lineage>
        <taxon>Eukaryota</taxon>
        <taxon>Fungi</taxon>
        <taxon>Dikarya</taxon>
        <taxon>Ascomycota</taxon>
        <taxon>Pezizomycotina</taxon>
        <taxon>Eurotiomycetes</taxon>
        <taxon>Eurotiomycetidae</taxon>
        <taxon>Eurotiales</taxon>
        <taxon>Aspergillaceae</taxon>
        <taxon>Aspergillus</taxon>
        <taxon>Aspergillus subgen. Fumigati</taxon>
    </lineage>
</organism>
<dbReference type="GeneID" id="36531964"/>
<reference evidence="12" key="1">
    <citation type="journal article" date="2018" name="Proc. Natl. Acad. Sci. U.S.A.">
        <title>Linking secondary metabolites to gene clusters through genome sequencing of six diverse Aspergillus species.</title>
        <authorList>
            <person name="Kaerboelling I."/>
            <person name="Vesth T.C."/>
            <person name="Frisvad J.C."/>
            <person name="Nybo J.L."/>
            <person name="Theobald S."/>
            <person name="Kuo A."/>
            <person name="Bowyer P."/>
            <person name="Matsuda Y."/>
            <person name="Mondo S."/>
            <person name="Lyhne E.K."/>
            <person name="Kogle M.E."/>
            <person name="Clum A."/>
            <person name="Lipzen A."/>
            <person name="Salamov A."/>
            <person name="Ngan C.Y."/>
            <person name="Daum C."/>
            <person name="Chiniquy J."/>
            <person name="Barry K."/>
            <person name="LaButti K."/>
            <person name="Haridas S."/>
            <person name="Simmons B.A."/>
            <person name="Magnuson J.K."/>
            <person name="Mortensen U.H."/>
            <person name="Larsen T.O."/>
            <person name="Grigoriev I.V."/>
            <person name="Baker S.E."/>
            <person name="Andersen M.R."/>
        </authorList>
    </citation>
    <scope>NUCLEOTIDE SEQUENCE [LARGE SCALE GENOMIC DNA]</scope>
    <source>
        <strain evidence="12">IBT 16806</strain>
    </source>
</reference>
<evidence type="ECO:0000256" key="1">
    <source>
        <dbReference type="ARBA" id="ARBA00004651"/>
    </source>
</evidence>
<dbReference type="InterPro" id="IPR036259">
    <property type="entry name" value="MFS_trans_sf"/>
</dbReference>
<dbReference type="FunFam" id="1.20.1250.20:FF:000266">
    <property type="entry name" value="MFS multidrug transporter, putative"/>
    <property type="match status" value="1"/>
</dbReference>
<accession>A0A2I1CGW7</accession>